<keyword evidence="2 5" id="KW-0238">DNA-binding</keyword>
<reference evidence="5 6" key="1">
    <citation type="submission" date="2020-08" db="EMBL/GenBank/DDBJ databases">
        <title>Genomic Encyclopedia of Type Strains, Phase IV (KMG-IV): sequencing the most valuable type-strain genomes for metagenomic binning, comparative biology and taxonomic classification.</title>
        <authorList>
            <person name="Goeker M."/>
        </authorList>
    </citation>
    <scope>NUCLEOTIDE SEQUENCE [LARGE SCALE GENOMIC DNA]</scope>
    <source>
        <strain evidence="5 6">DSM 15743</strain>
    </source>
</reference>
<dbReference type="GO" id="GO:0003700">
    <property type="term" value="F:DNA-binding transcription factor activity"/>
    <property type="evidence" value="ECO:0007669"/>
    <property type="project" value="InterPro"/>
</dbReference>
<name>A0A7W6N6Y9_9HYPH</name>
<dbReference type="SMART" id="SM00342">
    <property type="entry name" value="HTH_ARAC"/>
    <property type="match status" value="1"/>
</dbReference>
<dbReference type="Proteomes" id="UP000519439">
    <property type="component" value="Unassembled WGS sequence"/>
</dbReference>
<dbReference type="AlphaFoldDB" id="A0A7W6N6Y9"/>
<evidence type="ECO:0000256" key="3">
    <source>
        <dbReference type="ARBA" id="ARBA00023163"/>
    </source>
</evidence>
<organism evidence="5 6">
    <name type="scientific">Microvirga flocculans</name>
    <dbReference type="NCBI Taxonomy" id="217168"/>
    <lineage>
        <taxon>Bacteria</taxon>
        <taxon>Pseudomonadati</taxon>
        <taxon>Pseudomonadota</taxon>
        <taxon>Alphaproteobacteria</taxon>
        <taxon>Hyphomicrobiales</taxon>
        <taxon>Methylobacteriaceae</taxon>
        <taxon>Microvirga</taxon>
    </lineage>
</organism>
<evidence type="ECO:0000259" key="4">
    <source>
        <dbReference type="PROSITE" id="PS01124"/>
    </source>
</evidence>
<dbReference type="InterPro" id="IPR050204">
    <property type="entry name" value="AraC_XylS_family_regulators"/>
</dbReference>
<dbReference type="RefSeq" id="WP_051434942.1">
    <property type="nucleotide sequence ID" value="NZ_JACIDC010000001.1"/>
</dbReference>
<evidence type="ECO:0000313" key="5">
    <source>
        <dbReference type="EMBL" id="MBB4038778.1"/>
    </source>
</evidence>
<feature type="domain" description="HTH araC/xylS-type" evidence="4">
    <location>
        <begin position="217"/>
        <end position="317"/>
    </location>
</feature>
<dbReference type="PRINTS" id="PR00032">
    <property type="entry name" value="HTHARAC"/>
</dbReference>
<proteinExistence type="predicted"/>
<keyword evidence="3" id="KW-0804">Transcription</keyword>
<dbReference type="PROSITE" id="PS01124">
    <property type="entry name" value="HTH_ARAC_FAMILY_2"/>
    <property type="match status" value="1"/>
</dbReference>
<evidence type="ECO:0000313" key="6">
    <source>
        <dbReference type="Proteomes" id="UP000519439"/>
    </source>
</evidence>
<keyword evidence="1" id="KW-0805">Transcription regulation</keyword>
<keyword evidence="6" id="KW-1185">Reference proteome</keyword>
<comment type="caution">
    <text evidence="5">The sequence shown here is derived from an EMBL/GenBank/DDBJ whole genome shotgun (WGS) entry which is preliminary data.</text>
</comment>
<accession>A0A7W6N6Y9</accession>
<dbReference type="Pfam" id="PF12833">
    <property type="entry name" value="HTH_18"/>
    <property type="match status" value="1"/>
</dbReference>
<dbReference type="GO" id="GO:0043565">
    <property type="term" value="F:sequence-specific DNA binding"/>
    <property type="evidence" value="ECO:0007669"/>
    <property type="project" value="InterPro"/>
</dbReference>
<dbReference type="SUPFAM" id="SSF46689">
    <property type="entry name" value="Homeodomain-like"/>
    <property type="match status" value="1"/>
</dbReference>
<evidence type="ECO:0000256" key="1">
    <source>
        <dbReference type="ARBA" id="ARBA00023015"/>
    </source>
</evidence>
<dbReference type="EMBL" id="JACIDC010000001">
    <property type="protein sequence ID" value="MBB4038778.1"/>
    <property type="molecule type" value="Genomic_DNA"/>
</dbReference>
<dbReference type="InterPro" id="IPR018060">
    <property type="entry name" value="HTH_AraC"/>
</dbReference>
<dbReference type="InterPro" id="IPR035418">
    <property type="entry name" value="AraC-bd_2"/>
</dbReference>
<dbReference type="Gene3D" id="1.10.10.60">
    <property type="entry name" value="Homeodomain-like"/>
    <property type="match status" value="1"/>
</dbReference>
<protein>
    <submittedName>
        <fullName evidence="5">AraC-like DNA-binding protein</fullName>
    </submittedName>
</protein>
<evidence type="ECO:0000256" key="2">
    <source>
        <dbReference type="ARBA" id="ARBA00023125"/>
    </source>
</evidence>
<sequence>MPGLPSFRFEGASSSSPEEAYWIWRNITSYLFDVSLADSEAVGAFRIVIDSYHLGPLLLGSVTSRAQEFRRSSATIARSGVDHYLVQLYAQGGYAGEAEGRSVHVKQGDISILDMARTVHTQATDFRNLTLIVPRPLLEPLVKNPDGLHGIVLPGASALGRLLSTHLRTLDETAGSLSAEDGAGLSEATARLIAGCFGPSVEAQAATVAARRGALILTIKRHIDAHLAEADLTIDRITREFHISRATLTRIFEPLGGVAGYIRERRMLRCFAEITAPNNAHRSIAELAYSWGFGNEAAFSRAFRRMFDMSPREARSESALARSIARHRLAGPGGPGGAILEQWIRHLSG</sequence>
<dbReference type="PANTHER" id="PTHR46796:SF6">
    <property type="entry name" value="ARAC SUBFAMILY"/>
    <property type="match status" value="1"/>
</dbReference>
<gene>
    <name evidence="5" type="ORF">GGR34_000407</name>
</gene>
<dbReference type="Pfam" id="PF14525">
    <property type="entry name" value="AraC_binding_2"/>
    <property type="match status" value="1"/>
</dbReference>
<dbReference type="InterPro" id="IPR020449">
    <property type="entry name" value="Tscrpt_reg_AraC-type_HTH"/>
</dbReference>
<dbReference type="InterPro" id="IPR009057">
    <property type="entry name" value="Homeodomain-like_sf"/>
</dbReference>
<dbReference type="PANTHER" id="PTHR46796">
    <property type="entry name" value="HTH-TYPE TRANSCRIPTIONAL ACTIVATOR RHAS-RELATED"/>
    <property type="match status" value="1"/>
</dbReference>